<dbReference type="SUPFAM" id="SSF52833">
    <property type="entry name" value="Thioredoxin-like"/>
    <property type="match status" value="1"/>
</dbReference>
<organism evidence="2 3">
    <name type="scientific">Gordonia phage Mollymur</name>
    <dbReference type="NCBI Taxonomy" id="2590895"/>
    <lineage>
        <taxon>Viruses</taxon>
        <taxon>Duplodnaviria</taxon>
        <taxon>Heunggongvirae</taxon>
        <taxon>Uroviricota</taxon>
        <taxon>Caudoviricetes</taxon>
        <taxon>Mollymurvirus</taxon>
        <taxon>Mollymurvirus mollymur</taxon>
    </lineage>
</organism>
<accession>A0A4Y6E9V5</accession>
<dbReference type="EMBL" id="MK977705">
    <property type="protein sequence ID" value="QDF15445.1"/>
    <property type="molecule type" value="Genomic_DNA"/>
</dbReference>
<dbReference type="Gene3D" id="3.40.30.10">
    <property type="entry name" value="Glutaredoxin"/>
    <property type="match status" value="1"/>
</dbReference>
<name>A0A4Y6E9V5_9CAUD</name>
<evidence type="ECO:0000259" key="1">
    <source>
        <dbReference type="Pfam" id="PF00462"/>
    </source>
</evidence>
<evidence type="ECO:0000313" key="3">
    <source>
        <dbReference type="Proteomes" id="UP000319811"/>
    </source>
</evidence>
<keyword evidence="3" id="KW-1185">Reference proteome</keyword>
<proteinExistence type="predicted"/>
<dbReference type="KEGG" id="vg:77943168"/>
<dbReference type="PROSITE" id="PS51354">
    <property type="entry name" value="GLUTAREDOXIN_2"/>
    <property type="match status" value="1"/>
</dbReference>
<sequence length="88" mass="9869">MSSPAVTVTVFSKPDDQCPQCKATKYWLRKRDIDFEVIDITVDEAALDRLKTLGHLRAPVVELTGIDGAQVDVWSGHMDTKLKQHFGK</sequence>
<gene>
    <name evidence="2" type="primary">85</name>
    <name evidence="2" type="ORF">SEA_MOLLYMUR_85</name>
</gene>
<dbReference type="Pfam" id="PF00462">
    <property type="entry name" value="Glutaredoxin"/>
    <property type="match status" value="1"/>
</dbReference>
<dbReference type="Proteomes" id="UP000319811">
    <property type="component" value="Segment"/>
</dbReference>
<feature type="domain" description="Glutaredoxin" evidence="1">
    <location>
        <begin position="8"/>
        <end position="62"/>
    </location>
</feature>
<reference evidence="2 3" key="1">
    <citation type="submission" date="2019-05" db="EMBL/GenBank/DDBJ databases">
        <authorList>
            <person name="Murphy M.E."/>
            <person name="Alvaro L.E."/>
            <person name="Baker K.N."/>
            <person name="Baxter I.S."/>
            <person name="Brown M.R."/>
            <person name="Driscoll K.D."/>
            <person name="Elrubaie J.M."/>
            <person name="Feith S.L."/>
            <person name="Indihar D.F."/>
            <person name="Knoch V.T."/>
            <person name="Koirtyohann K.M."/>
            <person name="Kratz M.A."/>
            <person name="Lear A.H."/>
            <person name="Lindblom K.E."/>
            <person name="Marcus E.R."/>
            <person name="Sensor R."/>
            <person name="Sherman S.J."/>
            <person name="Swift V.R."/>
            <person name="White K.E."/>
            <person name="Wills S.J."/>
            <person name="Gatt S.M."/>
            <person name="Lohbauer S.A."/>
            <person name="Power T.R."/>
            <person name="Rosales K.A."/>
            <person name="Sisson B.M."/>
            <person name="Isern S."/>
            <person name="Michael S.F."/>
            <person name="Monti D.L."/>
            <person name="Garlena R.A."/>
            <person name="Russell D.A."/>
            <person name="Pope W.H."/>
            <person name="Jacobs-Sera D."/>
            <person name="Hatfull G.F."/>
        </authorList>
    </citation>
    <scope>NUCLEOTIDE SEQUENCE [LARGE SCALE GENOMIC DNA]</scope>
</reference>
<protein>
    <submittedName>
        <fullName evidence="2">NrdH-like glutaredoxin</fullName>
    </submittedName>
</protein>
<dbReference type="GeneID" id="77943168"/>
<dbReference type="InterPro" id="IPR036249">
    <property type="entry name" value="Thioredoxin-like_sf"/>
</dbReference>
<evidence type="ECO:0000313" key="2">
    <source>
        <dbReference type="EMBL" id="QDF15445.1"/>
    </source>
</evidence>
<dbReference type="RefSeq" id="YP_010667056.1">
    <property type="nucleotide sequence ID" value="NC_070948.1"/>
</dbReference>
<dbReference type="CDD" id="cd02976">
    <property type="entry name" value="NrdH"/>
    <property type="match status" value="1"/>
</dbReference>
<dbReference type="InterPro" id="IPR002109">
    <property type="entry name" value="Glutaredoxin"/>
</dbReference>